<dbReference type="AlphaFoldDB" id="A0A0E2B9C6"/>
<comment type="caution">
    <text evidence="1">The sequence shown here is derived from an EMBL/GenBank/DDBJ whole genome shotgun (WGS) entry which is preliminary data.</text>
</comment>
<name>A0A0E2B9C6_9LEPT</name>
<gene>
    <name evidence="1" type="ORF">LEP1GSC081_0558</name>
</gene>
<dbReference type="RefSeq" id="WP_004754977.1">
    <property type="nucleotide sequence ID" value="NZ_AHMY02000010.1"/>
</dbReference>
<organism evidence="1 2">
    <name type="scientific">Leptospira kirschneri str. H1</name>
    <dbReference type="NCBI Taxonomy" id="1049966"/>
    <lineage>
        <taxon>Bacteria</taxon>
        <taxon>Pseudomonadati</taxon>
        <taxon>Spirochaetota</taxon>
        <taxon>Spirochaetia</taxon>
        <taxon>Leptospirales</taxon>
        <taxon>Leptospiraceae</taxon>
        <taxon>Leptospira</taxon>
    </lineage>
</organism>
<dbReference type="Proteomes" id="UP000006253">
    <property type="component" value="Unassembled WGS sequence"/>
</dbReference>
<dbReference type="EMBL" id="AHMY02000010">
    <property type="protein sequence ID" value="EKO17490.1"/>
    <property type="molecule type" value="Genomic_DNA"/>
</dbReference>
<accession>A0A0E2B9C6</accession>
<sequence>MALEVVKENYSFTNLELKLFGYDMVNFSGFKFDHGVEIELTYGKSGEIVGYTTKNYKRNISAEIYFEELDRLALLAAPYGGLIEKLPPAPLTAVLKAEGRPDFKYLAPAAKITKYVADFKSGNSGAVAVPLDIALLSIPIISFA</sequence>
<protein>
    <submittedName>
        <fullName evidence="1">Uncharacterized protein</fullName>
    </submittedName>
</protein>
<proteinExistence type="predicted"/>
<evidence type="ECO:0000313" key="2">
    <source>
        <dbReference type="Proteomes" id="UP000006253"/>
    </source>
</evidence>
<evidence type="ECO:0000313" key="1">
    <source>
        <dbReference type="EMBL" id="EKO17490.1"/>
    </source>
</evidence>
<reference evidence="1 2" key="1">
    <citation type="submission" date="2012-10" db="EMBL/GenBank/DDBJ databases">
        <authorList>
            <person name="Harkins D.M."/>
            <person name="Durkin A.S."/>
            <person name="Brinkac L.M."/>
            <person name="Selengut J.D."/>
            <person name="Sanka R."/>
            <person name="DePew J."/>
            <person name="Purushe J."/>
            <person name="Peacock S.J."/>
            <person name="Thaipadungpanit J."/>
            <person name="Wuthiekanun V.W."/>
            <person name="Day N.P."/>
            <person name="Vinetz J.M."/>
            <person name="Sutton G.G."/>
            <person name="Nelson W.C."/>
            <person name="Fouts D.E."/>
        </authorList>
    </citation>
    <scope>NUCLEOTIDE SEQUENCE [LARGE SCALE GENOMIC DNA]</scope>
    <source>
        <strain evidence="1 2">H1</strain>
    </source>
</reference>
<dbReference type="GeneID" id="34315495"/>